<dbReference type="EMBL" id="CP097320">
    <property type="protein sequence ID" value="UQX09338.1"/>
    <property type="molecule type" value="Genomic_DNA"/>
</dbReference>
<feature type="transmembrane region" description="Helical" evidence="8">
    <location>
        <begin position="197"/>
        <end position="214"/>
    </location>
</feature>
<feature type="domain" description="SSD" evidence="9">
    <location>
        <begin position="224"/>
        <end position="350"/>
    </location>
</feature>
<feature type="transmembrane region" description="Helical" evidence="8">
    <location>
        <begin position="328"/>
        <end position="351"/>
    </location>
</feature>
<feature type="transmembrane region" description="Helical" evidence="8">
    <location>
        <begin position="299"/>
        <end position="316"/>
    </location>
</feature>
<evidence type="ECO:0000259" key="9">
    <source>
        <dbReference type="PROSITE" id="PS50156"/>
    </source>
</evidence>
<dbReference type="InterPro" id="IPR010610">
    <property type="entry name" value="EryCIII-like_C"/>
</dbReference>
<evidence type="ECO:0000313" key="11">
    <source>
        <dbReference type="Proteomes" id="UP001056610"/>
    </source>
</evidence>
<dbReference type="NCBIfam" id="TIGR00833">
    <property type="entry name" value="actII"/>
    <property type="match status" value="1"/>
</dbReference>
<reference evidence="10" key="1">
    <citation type="submission" date="2022-05" db="EMBL/GenBank/DDBJ databases">
        <title>A methanotrophic Mycobacterium dominates a cave microbial ecosystem.</title>
        <authorList>
            <person name="Van Spanning R.J.M."/>
            <person name="Guan Q."/>
            <person name="Melkonian C."/>
            <person name="Gallant J."/>
            <person name="Polerecky L."/>
            <person name="Flot J.-F."/>
            <person name="Brandt B.W."/>
            <person name="Braster M."/>
            <person name="Iturbe Espinoza P."/>
            <person name="Aerts J."/>
            <person name="Meima-Franke M."/>
            <person name="Piersma S.R."/>
            <person name="Bunduc C."/>
            <person name="Ummels R."/>
            <person name="Pain A."/>
            <person name="Fleming E.J."/>
            <person name="van der Wel N."/>
            <person name="Gherman V.D."/>
            <person name="Sarbu S.M."/>
            <person name="Bodelier P.L.E."/>
            <person name="Bitter W."/>
        </authorList>
    </citation>
    <scope>NUCLEOTIDE SEQUENCE</scope>
    <source>
        <strain evidence="10">Sulfur Cave</strain>
    </source>
</reference>
<evidence type="ECO:0000313" key="10">
    <source>
        <dbReference type="EMBL" id="UQX09338.1"/>
    </source>
</evidence>
<feature type="transmembrane region" description="Helical" evidence="8">
    <location>
        <begin position="942"/>
        <end position="963"/>
    </location>
</feature>
<comment type="subcellular location">
    <subcellularLocation>
        <location evidence="1">Cell membrane</location>
        <topology evidence="1">Multi-pass membrane protein</topology>
    </subcellularLocation>
</comment>
<dbReference type="InterPro" id="IPR002213">
    <property type="entry name" value="UDP_glucos_trans"/>
</dbReference>
<dbReference type="Pfam" id="PF03176">
    <property type="entry name" value="MMPL"/>
    <property type="match status" value="2"/>
</dbReference>
<name>A0ABY4QG32_9MYCO</name>
<evidence type="ECO:0000256" key="5">
    <source>
        <dbReference type="ARBA" id="ARBA00022989"/>
    </source>
</evidence>
<dbReference type="Pfam" id="PF06722">
    <property type="entry name" value="EryCIII-like_C"/>
    <property type="match status" value="1"/>
</dbReference>
<feature type="transmembrane region" description="Helical" evidence="8">
    <location>
        <begin position="220"/>
        <end position="241"/>
    </location>
</feature>
<keyword evidence="3" id="KW-1003">Cell membrane</keyword>
<keyword evidence="11" id="KW-1185">Reference proteome</keyword>
<dbReference type="PROSITE" id="PS50156">
    <property type="entry name" value="SSD"/>
    <property type="match status" value="1"/>
</dbReference>
<keyword evidence="5 8" id="KW-1133">Transmembrane helix</keyword>
<comment type="similarity">
    <text evidence="2">Belongs to the resistance-nodulation-cell division (RND) (TC 2.A.6) family. MmpL subfamily.</text>
</comment>
<evidence type="ECO:0000256" key="4">
    <source>
        <dbReference type="ARBA" id="ARBA00022692"/>
    </source>
</evidence>
<accession>A0ABY4QG32</accession>
<dbReference type="Proteomes" id="UP001056610">
    <property type="component" value="Chromosome"/>
</dbReference>
<feature type="transmembrane region" description="Helical" evidence="8">
    <location>
        <begin position="885"/>
        <end position="905"/>
    </location>
</feature>
<protein>
    <submittedName>
        <fullName evidence="10">MMPL family RND transporter</fullName>
    </submittedName>
</protein>
<dbReference type="PANTHER" id="PTHR33406:SF6">
    <property type="entry name" value="MEMBRANE PROTEIN YDGH-RELATED"/>
    <property type="match status" value="1"/>
</dbReference>
<proteinExistence type="inferred from homology"/>
<dbReference type="InterPro" id="IPR000731">
    <property type="entry name" value="SSD"/>
</dbReference>
<feature type="transmembrane region" description="Helical" evidence="8">
    <location>
        <begin position="381"/>
        <end position="400"/>
    </location>
</feature>
<evidence type="ECO:0000256" key="6">
    <source>
        <dbReference type="ARBA" id="ARBA00023136"/>
    </source>
</evidence>
<evidence type="ECO:0000256" key="7">
    <source>
        <dbReference type="SAM" id="MobiDB-lite"/>
    </source>
</evidence>
<gene>
    <name evidence="10" type="ORF">M5I08_12880</name>
</gene>
<dbReference type="PANTHER" id="PTHR33406">
    <property type="entry name" value="MEMBRANE PROTEIN MJ1562-RELATED"/>
    <property type="match status" value="1"/>
</dbReference>
<evidence type="ECO:0000256" key="1">
    <source>
        <dbReference type="ARBA" id="ARBA00004651"/>
    </source>
</evidence>
<organism evidence="10 11">
    <name type="scientific">Candidatus Mycobacterium methanotrophicum</name>
    <dbReference type="NCBI Taxonomy" id="2943498"/>
    <lineage>
        <taxon>Bacteria</taxon>
        <taxon>Bacillati</taxon>
        <taxon>Actinomycetota</taxon>
        <taxon>Actinomycetes</taxon>
        <taxon>Mycobacteriales</taxon>
        <taxon>Mycobacteriaceae</taxon>
        <taxon>Mycobacterium</taxon>
    </lineage>
</organism>
<dbReference type="InterPro" id="IPR004707">
    <property type="entry name" value="MmpL_fam"/>
</dbReference>
<evidence type="ECO:0000256" key="8">
    <source>
        <dbReference type="SAM" id="Phobius"/>
    </source>
</evidence>
<feature type="transmembrane region" description="Helical" evidence="8">
    <location>
        <begin position="28"/>
        <end position="50"/>
    </location>
</feature>
<evidence type="ECO:0000256" key="3">
    <source>
        <dbReference type="ARBA" id="ARBA00022475"/>
    </source>
</evidence>
<dbReference type="InterPro" id="IPR004276">
    <property type="entry name" value="GlycoTrans_28_N"/>
</dbReference>
<feature type="region of interest" description="Disordered" evidence="7">
    <location>
        <begin position="993"/>
        <end position="1013"/>
    </location>
</feature>
<dbReference type="CDD" id="cd03784">
    <property type="entry name" value="GT1_Gtf-like"/>
    <property type="match status" value="1"/>
</dbReference>
<feature type="transmembrane region" description="Helical" evidence="8">
    <location>
        <begin position="917"/>
        <end position="936"/>
    </location>
</feature>
<dbReference type="Pfam" id="PF03033">
    <property type="entry name" value="Glyco_transf_28"/>
    <property type="match status" value="1"/>
</dbReference>
<feature type="transmembrane region" description="Helical" evidence="8">
    <location>
        <begin position="823"/>
        <end position="842"/>
    </location>
</feature>
<keyword evidence="4 8" id="KW-0812">Transmembrane</keyword>
<sequence>MNEADGATAGGTFHRLGNVVVRWPLPVIGFWVALAAALFLALPPLAVVAARHQAEALPTDAPVVVTGKQMAEAFHETGSGSTLLVVLTDEKGLGPGDEKTYSALVDKLRHTKDVQTVQDFLGVPQLREVLQSKDNKVWALPVVLNGDLGTPQAASSYQQASEIVRKTVKNSALTANLTGPAATTADLMGVSQKDMHLIESGTTIMVLLILIIVYRNPVTMLIPLVTIGVSIATAQGILAGLGELGLGITGETIVFMTGVIFGAGTDYGVFLISRYHDYVRLGADSDTAVKKALTSVGKVIGASAATVAVTFLAMIFSRLQIFATVGPAISICVVVAFLAAVSFLPALLVLAGRRGWIKPRSDLTHRFWRRSGIRIVRRPRIHLVASLIVLAILASCASLARYNYDDRKTLPASVESAAGFAALDRHLPVNSILPQYLFIQSPHDLRTPEALADLELMAARVAQVPDVAMVRGMTRPLGDLLEQTKATWQAGVIGDKLDDASKHIADRDGDLNRLSGGADQLADALGDVRNQVGQSMDNVQALVGILTTLQNQNGGEEALSSIDNAAQIIASMHALGGSLTDIIDFAAGAAPLMNALNANPVCELDPQCVKSRDQLSRIVAASDDGSLDKMSDLAAKLRSTRDAQTLRSTADGLRRAIRAATAAMSSLSAGNAGGMQERLAELQDGADKLADGSRRLADGVRLLVDQTKKIGVGLGDSSAFLLAMKHGATKESMSGFYIPPQAMKQHDFKTVADIFMSPDGHATRFLIQTKLNPFSTAAMDQINAITNAARSAQPNTALADAKVSMTGMTVGLRDTRDYYNQDIEFIVIATIGIVLLILVALLRAIVAPLYLILSVLISYASALGIGVIVFQFLLAQELHWSSPGLTFILLVAVGADYNLLLISRIREESHRGVRSGVIRTVGSTGAVITSAGLIFAASMFGLTFASITTMVQIGFIIGVGILLDTFLVRTITVPAVAALAGHANWWPSRVHPRVPKSVRPSPSAANRQAHSADGIAEDRAPHAPALFGTASAPERVVVNGLDPPVENRILETPPVQASSEEDQLNEPPCVGCRPTKDATFAVEVEDGQQPAIIVTSRPHTELSRASMKFVLAAHGTRGDIEPCAAVGVELMRRGHEVRMAAPPNLLGFVDSVGLAPVAYGPDSAEQLGEDFFRKFWRIQNPISLIRAGQEYITRGWAEMSACLALLAEGADLVLTGMLYQEVAANVAEHHGVPLASLHYFPIRPNGHLLPVLPSPLTRSAISAIWWLQWRMTKEAEDAQRQELGLPKATGPSPQRFTERGALEIQAYEAFCFPGLAAEWGGRRPFVGSLTMELSTDADDEVASWIAAGTPPIYFGFGSMPVESPREKVAMISAACAELGERALICWDAADFDHVPQTAEVKIMGAVCHAAIFPACRAVVHHGGAGTTAAGMRAGVPALILWIGAEQPVWATAVRRLKVGRARRFSAMTEKSLVAELRRILKPQYATRACELAPRMTRPADAVDAAADMLEDAARLGIAGDRTRSAR</sequence>
<dbReference type="InterPro" id="IPR050545">
    <property type="entry name" value="Mycobact_MmpL"/>
</dbReference>
<keyword evidence="6 8" id="KW-0472">Membrane</keyword>
<feature type="transmembrane region" description="Helical" evidence="8">
    <location>
        <begin position="849"/>
        <end position="873"/>
    </location>
</feature>
<dbReference type="InterPro" id="IPR004869">
    <property type="entry name" value="MMPL_dom"/>
</dbReference>
<evidence type="ECO:0000256" key="2">
    <source>
        <dbReference type="ARBA" id="ARBA00010157"/>
    </source>
</evidence>